<dbReference type="EMBL" id="AWUE01022352">
    <property type="protein sequence ID" value="OMO58797.1"/>
    <property type="molecule type" value="Genomic_DNA"/>
</dbReference>
<protein>
    <submittedName>
        <fullName evidence="1">Uncharacterized protein</fullName>
    </submittedName>
</protein>
<comment type="caution">
    <text evidence="1">The sequence shown here is derived from an EMBL/GenBank/DDBJ whole genome shotgun (WGS) entry which is preliminary data.</text>
</comment>
<evidence type="ECO:0000313" key="1">
    <source>
        <dbReference type="EMBL" id="OMO58797.1"/>
    </source>
</evidence>
<dbReference type="Proteomes" id="UP000187203">
    <property type="component" value="Unassembled WGS sequence"/>
</dbReference>
<reference evidence="2" key="1">
    <citation type="submission" date="2013-09" db="EMBL/GenBank/DDBJ databases">
        <title>Corchorus olitorius genome sequencing.</title>
        <authorList>
            <person name="Alam M."/>
            <person name="Haque M.S."/>
            <person name="Islam M.S."/>
            <person name="Emdad E.M."/>
            <person name="Islam M.M."/>
            <person name="Ahmed B."/>
            <person name="Halim A."/>
            <person name="Hossen Q.M.M."/>
            <person name="Hossain M.Z."/>
            <person name="Ahmed R."/>
            <person name="Khan M.M."/>
            <person name="Islam R."/>
            <person name="Rashid M.M."/>
            <person name="Khan S.A."/>
            <person name="Rahman M.S."/>
            <person name="Alam M."/>
            <person name="Yahiya A.S."/>
            <person name="Khan M.S."/>
            <person name="Azam M.S."/>
            <person name="Haque T."/>
            <person name="Lashkar M.Z.H."/>
            <person name="Akhand A.I."/>
            <person name="Morshed G."/>
            <person name="Roy S."/>
            <person name="Uddin K.S."/>
            <person name="Rabeya T."/>
            <person name="Hossain A.S."/>
            <person name="Chowdhury A."/>
            <person name="Snigdha A.R."/>
            <person name="Mortoza M.S."/>
            <person name="Matin S.A."/>
            <person name="Hoque S.M.E."/>
            <person name="Islam M.K."/>
            <person name="Roy D.K."/>
            <person name="Haider R."/>
            <person name="Moosa M.M."/>
            <person name="Elias S.M."/>
            <person name="Hasan A.M."/>
            <person name="Jahan S."/>
            <person name="Shafiuddin M."/>
            <person name="Mahmood N."/>
            <person name="Shommy N.S."/>
        </authorList>
    </citation>
    <scope>NUCLEOTIDE SEQUENCE [LARGE SCALE GENOMIC DNA]</scope>
    <source>
        <strain evidence="2">cv. O-4</strain>
    </source>
</reference>
<sequence length="42" mass="4668">MTSTFVVSLHPLFSTGYRLNFELLPVSCQVTTFLPPSKLVVP</sequence>
<accession>A0A1R3GL60</accession>
<evidence type="ECO:0000313" key="2">
    <source>
        <dbReference type="Proteomes" id="UP000187203"/>
    </source>
</evidence>
<dbReference type="AlphaFoldDB" id="A0A1R3GL60"/>
<keyword evidence="2" id="KW-1185">Reference proteome</keyword>
<organism evidence="1 2">
    <name type="scientific">Corchorus olitorius</name>
    <dbReference type="NCBI Taxonomy" id="93759"/>
    <lineage>
        <taxon>Eukaryota</taxon>
        <taxon>Viridiplantae</taxon>
        <taxon>Streptophyta</taxon>
        <taxon>Embryophyta</taxon>
        <taxon>Tracheophyta</taxon>
        <taxon>Spermatophyta</taxon>
        <taxon>Magnoliopsida</taxon>
        <taxon>eudicotyledons</taxon>
        <taxon>Gunneridae</taxon>
        <taxon>Pentapetalae</taxon>
        <taxon>rosids</taxon>
        <taxon>malvids</taxon>
        <taxon>Malvales</taxon>
        <taxon>Malvaceae</taxon>
        <taxon>Grewioideae</taxon>
        <taxon>Apeibeae</taxon>
        <taxon>Corchorus</taxon>
    </lineage>
</organism>
<proteinExistence type="predicted"/>
<name>A0A1R3GL60_9ROSI</name>
<gene>
    <name evidence="1" type="ORF">COLO4_34374</name>
</gene>